<dbReference type="PROSITE" id="PS50893">
    <property type="entry name" value="ABC_TRANSPORTER_2"/>
    <property type="match status" value="1"/>
</dbReference>
<keyword evidence="2" id="KW-0813">Transport</keyword>
<organism evidence="6 7">
    <name type="scientific">Gloeobacter kilaueensis (strain ATCC BAA-2537 / CCAP 1431/1 / ULC 316 / JS1)</name>
    <dbReference type="NCBI Taxonomy" id="1183438"/>
    <lineage>
        <taxon>Bacteria</taxon>
        <taxon>Bacillati</taxon>
        <taxon>Cyanobacteriota</taxon>
        <taxon>Cyanophyceae</taxon>
        <taxon>Gloeobacterales</taxon>
        <taxon>Gloeobacteraceae</taxon>
        <taxon>Gloeobacter</taxon>
    </lineage>
</organism>
<dbReference type="EMBL" id="CP003587">
    <property type="protein sequence ID" value="AGY60398.1"/>
    <property type="molecule type" value="Genomic_DNA"/>
</dbReference>
<dbReference type="InterPro" id="IPR003439">
    <property type="entry name" value="ABC_transporter-like_ATP-bd"/>
</dbReference>
<dbReference type="GO" id="GO:0005886">
    <property type="term" value="C:plasma membrane"/>
    <property type="evidence" value="ECO:0007669"/>
    <property type="project" value="UniProtKB-SubCell"/>
</dbReference>
<dbReference type="Proteomes" id="UP000017396">
    <property type="component" value="Chromosome"/>
</dbReference>
<dbReference type="KEGG" id="glj:GKIL_4152"/>
<dbReference type="RefSeq" id="WP_023175743.1">
    <property type="nucleotide sequence ID" value="NC_022600.1"/>
</dbReference>
<keyword evidence="4" id="KW-0067">ATP-binding</keyword>
<keyword evidence="3" id="KW-0547">Nucleotide-binding</keyword>
<dbReference type="eggNOG" id="COG3842">
    <property type="taxonomic scope" value="Bacteria"/>
</dbReference>
<sequence length="236" mass="26002">MVTLRVRFDKRLGNFALAVDFAVEAGLVALFGPNGSGKSSTLLAIAGLLHPERGAIYLGEQVLFDSERRIDQPVQARRVGFVFQNYALFPHLNVARNICFGIERAPAATRRQKLAELLALLQLDGLQERLPLELSGGQRQRVAIARALAPEPQLLLLDEPFAAVDSALREQLREELLQLQQKLQLPVLMVSHARDEVLQLASTVVCLEAGSVSAVGPPAMVLERAFYLQEGARFSW</sequence>
<dbReference type="Gene3D" id="3.40.50.300">
    <property type="entry name" value="P-loop containing nucleotide triphosphate hydrolases"/>
    <property type="match status" value="1"/>
</dbReference>
<dbReference type="SMART" id="SM00382">
    <property type="entry name" value="AAA"/>
    <property type="match status" value="1"/>
</dbReference>
<dbReference type="OrthoDB" id="508245at2"/>
<dbReference type="InterPro" id="IPR003593">
    <property type="entry name" value="AAA+_ATPase"/>
</dbReference>
<reference evidence="6 7" key="1">
    <citation type="journal article" date="2013" name="PLoS ONE">
        <title>Cultivation and Complete Genome Sequencing of Gloeobacter kilaueensis sp. nov., from a Lava Cave in Kilauea Caldera, Hawai'i.</title>
        <authorList>
            <person name="Saw J.H."/>
            <person name="Schatz M."/>
            <person name="Brown M.V."/>
            <person name="Kunkel D.D."/>
            <person name="Foster J.S."/>
            <person name="Shick H."/>
            <person name="Christensen S."/>
            <person name="Hou S."/>
            <person name="Wan X."/>
            <person name="Donachie S.P."/>
        </authorList>
    </citation>
    <scope>NUCLEOTIDE SEQUENCE [LARGE SCALE GENOMIC DNA]</scope>
    <source>
        <strain evidence="7">JS</strain>
    </source>
</reference>
<dbReference type="STRING" id="1183438.GKIL_4152"/>
<name>U5QNF6_GLOK1</name>
<keyword evidence="7" id="KW-1185">Reference proteome</keyword>
<evidence type="ECO:0000313" key="6">
    <source>
        <dbReference type="EMBL" id="AGY60398.1"/>
    </source>
</evidence>
<protein>
    <submittedName>
        <fullName evidence="6">ABC transporter</fullName>
        <ecNumber evidence="6">3.6.3.29</ecNumber>
    </submittedName>
</protein>
<evidence type="ECO:0000259" key="5">
    <source>
        <dbReference type="PROSITE" id="PS50893"/>
    </source>
</evidence>
<dbReference type="PANTHER" id="PTHR42781">
    <property type="entry name" value="SPERMIDINE/PUTRESCINE IMPORT ATP-BINDING PROTEIN POTA"/>
    <property type="match status" value="1"/>
</dbReference>
<dbReference type="PANTHER" id="PTHR42781:SF4">
    <property type="entry name" value="SPERMIDINE_PUTRESCINE IMPORT ATP-BINDING PROTEIN POTA"/>
    <property type="match status" value="1"/>
</dbReference>
<keyword evidence="6" id="KW-0378">Hydrolase</keyword>
<proteinExistence type="predicted"/>
<dbReference type="HOGENOM" id="CLU_000604_1_22_3"/>
<evidence type="ECO:0000256" key="2">
    <source>
        <dbReference type="ARBA" id="ARBA00022448"/>
    </source>
</evidence>
<evidence type="ECO:0000313" key="7">
    <source>
        <dbReference type="Proteomes" id="UP000017396"/>
    </source>
</evidence>
<dbReference type="AlphaFoldDB" id="U5QNF6"/>
<dbReference type="InterPro" id="IPR027417">
    <property type="entry name" value="P-loop_NTPase"/>
</dbReference>
<dbReference type="InterPro" id="IPR017871">
    <property type="entry name" value="ABC_transporter-like_CS"/>
</dbReference>
<comment type="subcellular location">
    <subcellularLocation>
        <location evidence="1">Cell inner membrane</location>
        <topology evidence="1">Peripheral membrane protein</topology>
    </subcellularLocation>
</comment>
<gene>
    <name evidence="6" type="primary">modC</name>
    <name evidence="6" type="ORF">GKIL_4152</name>
</gene>
<dbReference type="SUPFAM" id="SSF52540">
    <property type="entry name" value="P-loop containing nucleoside triphosphate hydrolases"/>
    <property type="match status" value="1"/>
</dbReference>
<feature type="domain" description="ABC transporter" evidence="5">
    <location>
        <begin position="1"/>
        <end position="234"/>
    </location>
</feature>
<dbReference type="EC" id="3.6.3.29" evidence="6"/>
<evidence type="ECO:0000256" key="3">
    <source>
        <dbReference type="ARBA" id="ARBA00022741"/>
    </source>
</evidence>
<dbReference type="InterPro" id="IPR050093">
    <property type="entry name" value="ABC_SmlMolc_Importer"/>
</dbReference>
<evidence type="ECO:0000256" key="4">
    <source>
        <dbReference type="ARBA" id="ARBA00022840"/>
    </source>
</evidence>
<dbReference type="GO" id="GO:0016887">
    <property type="term" value="F:ATP hydrolysis activity"/>
    <property type="evidence" value="ECO:0007669"/>
    <property type="project" value="InterPro"/>
</dbReference>
<dbReference type="PROSITE" id="PS00211">
    <property type="entry name" value="ABC_TRANSPORTER_1"/>
    <property type="match status" value="1"/>
</dbReference>
<evidence type="ECO:0000256" key="1">
    <source>
        <dbReference type="ARBA" id="ARBA00004417"/>
    </source>
</evidence>
<dbReference type="Pfam" id="PF00005">
    <property type="entry name" value="ABC_tran"/>
    <property type="match status" value="1"/>
</dbReference>
<accession>U5QNF6</accession>
<dbReference type="GO" id="GO:0005524">
    <property type="term" value="F:ATP binding"/>
    <property type="evidence" value="ECO:0007669"/>
    <property type="project" value="UniProtKB-KW"/>
</dbReference>